<dbReference type="OrthoDB" id="3520662at2759"/>
<comment type="caution">
    <text evidence="2">The sequence shown here is derived from an EMBL/GenBank/DDBJ whole genome shotgun (WGS) entry which is preliminary data.</text>
</comment>
<gene>
    <name evidence="2" type="ORF">NUU61_008030</name>
</gene>
<proteinExistence type="predicted"/>
<evidence type="ECO:0000256" key="1">
    <source>
        <dbReference type="SAM" id="MobiDB-lite"/>
    </source>
</evidence>
<accession>A0A9W9ERK6</accession>
<reference evidence="2" key="2">
    <citation type="journal article" date="2023" name="IMA Fungus">
        <title>Comparative genomic study of the Penicillium genus elucidates a diverse pangenome and 15 lateral gene transfer events.</title>
        <authorList>
            <person name="Petersen C."/>
            <person name="Sorensen T."/>
            <person name="Nielsen M.R."/>
            <person name="Sondergaard T.E."/>
            <person name="Sorensen J.L."/>
            <person name="Fitzpatrick D.A."/>
            <person name="Frisvad J.C."/>
            <person name="Nielsen K.L."/>
        </authorList>
    </citation>
    <scope>NUCLEOTIDE SEQUENCE</scope>
    <source>
        <strain evidence="2">IBT 34128</strain>
    </source>
</reference>
<evidence type="ECO:0000313" key="3">
    <source>
        <dbReference type="Proteomes" id="UP001141434"/>
    </source>
</evidence>
<dbReference type="AlphaFoldDB" id="A0A9W9ERK6"/>
<dbReference type="GeneID" id="81397724"/>
<dbReference type="RefSeq" id="XP_056508848.1">
    <property type="nucleotide sequence ID" value="XM_056658555.1"/>
</dbReference>
<feature type="region of interest" description="Disordered" evidence="1">
    <location>
        <begin position="128"/>
        <end position="159"/>
    </location>
</feature>
<dbReference type="EMBL" id="JAPMSZ010000010">
    <property type="protein sequence ID" value="KAJ5086723.1"/>
    <property type="molecule type" value="Genomic_DNA"/>
</dbReference>
<sequence>MVPLSTKSALDKLIHASRAVQRRNGVKDTEAKRIKEAVRLLREGYPPDDAIGAKRQSIYLDFLRKVLEENGRPMVILCAVGLGLSAIAVAKESVRLDLPYEISEHASLDNPVLHRLAHLHFSSALHPESFGSATDQEREQESSQQTSSMMSKIHTKLSY</sequence>
<organism evidence="2 3">
    <name type="scientific">Penicillium alfredii</name>
    <dbReference type="NCBI Taxonomy" id="1506179"/>
    <lineage>
        <taxon>Eukaryota</taxon>
        <taxon>Fungi</taxon>
        <taxon>Dikarya</taxon>
        <taxon>Ascomycota</taxon>
        <taxon>Pezizomycotina</taxon>
        <taxon>Eurotiomycetes</taxon>
        <taxon>Eurotiomycetidae</taxon>
        <taxon>Eurotiales</taxon>
        <taxon>Aspergillaceae</taxon>
        <taxon>Penicillium</taxon>
    </lineage>
</organism>
<dbReference type="Proteomes" id="UP001141434">
    <property type="component" value="Unassembled WGS sequence"/>
</dbReference>
<keyword evidence="3" id="KW-1185">Reference proteome</keyword>
<name>A0A9W9ERK6_9EURO</name>
<evidence type="ECO:0000313" key="2">
    <source>
        <dbReference type="EMBL" id="KAJ5086723.1"/>
    </source>
</evidence>
<reference evidence="2" key="1">
    <citation type="submission" date="2022-11" db="EMBL/GenBank/DDBJ databases">
        <authorList>
            <person name="Petersen C."/>
        </authorList>
    </citation>
    <scope>NUCLEOTIDE SEQUENCE</scope>
    <source>
        <strain evidence="2">IBT 34128</strain>
    </source>
</reference>
<protein>
    <submittedName>
        <fullName evidence="2">Uncharacterized protein</fullName>
    </submittedName>
</protein>